<proteinExistence type="predicted"/>
<reference evidence="1" key="2">
    <citation type="journal article" date="2021" name="PeerJ">
        <title>Extensive microbial diversity within the chicken gut microbiome revealed by metagenomics and culture.</title>
        <authorList>
            <person name="Gilroy R."/>
            <person name="Ravi A."/>
            <person name="Getino M."/>
            <person name="Pursley I."/>
            <person name="Horton D.L."/>
            <person name="Alikhan N.F."/>
            <person name="Baker D."/>
            <person name="Gharbi K."/>
            <person name="Hall N."/>
            <person name="Watson M."/>
            <person name="Adriaenssens E.M."/>
            <person name="Foster-Nyarko E."/>
            <person name="Jarju S."/>
            <person name="Secka A."/>
            <person name="Antonio M."/>
            <person name="Oren A."/>
            <person name="Chaudhuri R.R."/>
            <person name="La Ragione R."/>
            <person name="Hildebrand F."/>
            <person name="Pallen M.J."/>
        </authorList>
    </citation>
    <scope>NUCLEOTIDE SEQUENCE</scope>
    <source>
        <strain evidence="1">CHK195-12923</strain>
    </source>
</reference>
<dbReference type="AlphaFoldDB" id="A0A9D1MIS5"/>
<dbReference type="EMBL" id="DVNE01000011">
    <property type="protein sequence ID" value="HIU61255.1"/>
    <property type="molecule type" value="Genomic_DNA"/>
</dbReference>
<evidence type="ECO:0000313" key="2">
    <source>
        <dbReference type="Proteomes" id="UP000824110"/>
    </source>
</evidence>
<protein>
    <submittedName>
        <fullName evidence="1">Uncharacterized protein</fullName>
    </submittedName>
</protein>
<name>A0A9D1MIS5_9FIRM</name>
<sequence>MNRKSLCPFGGERDFKEGYECPYCGNHVCESCAKSWGGLCPNCYSALCRIS</sequence>
<evidence type="ECO:0000313" key="1">
    <source>
        <dbReference type="EMBL" id="HIU61255.1"/>
    </source>
</evidence>
<organism evidence="1 2">
    <name type="scientific">Candidatus Coproplasma excrementigallinarum</name>
    <dbReference type="NCBI Taxonomy" id="2840747"/>
    <lineage>
        <taxon>Bacteria</taxon>
        <taxon>Bacillati</taxon>
        <taxon>Bacillota</taxon>
        <taxon>Clostridia</taxon>
        <taxon>Eubacteriales</taxon>
        <taxon>Candidatus Coproplasma</taxon>
    </lineage>
</organism>
<reference evidence="1" key="1">
    <citation type="submission" date="2020-10" db="EMBL/GenBank/DDBJ databases">
        <authorList>
            <person name="Gilroy R."/>
        </authorList>
    </citation>
    <scope>NUCLEOTIDE SEQUENCE</scope>
    <source>
        <strain evidence="1">CHK195-12923</strain>
    </source>
</reference>
<dbReference type="Proteomes" id="UP000824110">
    <property type="component" value="Unassembled WGS sequence"/>
</dbReference>
<gene>
    <name evidence="1" type="ORF">IAB69_01210</name>
</gene>
<accession>A0A9D1MIS5</accession>
<comment type="caution">
    <text evidence="1">The sequence shown here is derived from an EMBL/GenBank/DDBJ whole genome shotgun (WGS) entry which is preliminary data.</text>
</comment>